<keyword evidence="4 7" id="KW-0378">Hydrolase</keyword>
<proteinExistence type="inferred from homology"/>
<comment type="function">
    <text evidence="1 7">Catalyzes the reversible cyclization of carbamoyl aspartate to dihydroorotate.</text>
</comment>
<dbReference type="InterPro" id="IPR004722">
    <property type="entry name" value="DHOase"/>
</dbReference>
<dbReference type="InterPro" id="IPR013108">
    <property type="entry name" value="Amidohydro_3"/>
</dbReference>
<feature type="binding site" evidence="7">
    <location>
        <begin position="62"/>
        <end position="64"/>
    </location>
    <ligand>
        <name>substrate</name>
    </ligand>
</feature>
<dbReference type="PANTHER" id="PTHR43668:SF2">
    <property type="entry name" value="ALLANTOINASE"/>
    <property type="match status" value="1"/>
</dbReference>
<keyword evidence="3 7" id="KW-0479">Metal-binding</keyword>
<feature type="binding site" evidence="7">
    <location>
        <position position="152"/>
    </location>
    <ligand>
        <name>Zn(2+)</name>
        <dbReference type="ChEBI" id="CHEBI:29105"/>
        <label>2</label>
    </ligand>
</feature>
<dbReference type="EMBL" id="WSLF01000002">
    <property type="protein sequence ID" value="KAE9636314.1"/>
    <property type="molecule type" value="Genomic_DNA"/>
</dbReference>
<comment type="cofactor">
    <cofactor evidence="7">
        <name>Zn(2+)</name>
        <dbReference type="ChEBI" id="CHEBI:29105"/>
    </cofactor>
    <text evidence="7">Binds 2 Zn(2+) ions per subunit.</text>
</comment>
<dbReference type="AlphaFoldDB" id="A0A7C8HFV7"/>
<evidence type="ECO:0000259" key="9">
    <source>
        <dbReference type="Pfam" id="PF12890"/>
    </source>
</evidence>
<comment type="pathway">
    <text evidence="7">Pyrimidine metabolism; UMP biosynthesis via de novo pathway; (S)-dihydroorotate from bicarbonate: step 3/3.</text>
</comment>
<feature type="binding site" evidence="7">
    <location>
        <position position="179"/>
    </location>
    <ligand>
        <name>Zn(2+)</name>
        <dbReference type="ChEBI" id="CHEBI:29105"/>
        <label>2</label>
    </ligand>
</feature>
<dbReference type="Pfam" id="PF07969">
    <property type="entry name" value="Amidohydro_3"/>
    <property type="match status" value="1"/>
</dbReference>
<evidence type="ECO:0000256" key="1">
    <source>
        <dbReference type="ARBA" id="ARBA00002368"/>
    </source>
</evidence>
<dbReference type="OrthoDB" id="9765462at2"/>
<dbReference type="InterPro" id="IPR024403">
    <property type="entry name" value="DHOase_cat"/>
</dbReference>
<dbReference type="InterPro" id="IPR002195">
    <property type="entry name" value="Dihydroorotase_CS"/>
</dbReference>
<dbReference type="GO" id="GO:0006145">
    <property type="term" value="P:purine nucleobase catabolic process"/>
    <property type="evidence" value="ECO:0007669"/>
    <property type="project" value="TreeGrafter"/>
</dbReference>
<protein>
    <recommendedName>
        <fullName evidence="7">Dihydroorotase</fullName>
        <shortName evidence="7">DHOase</shortName>
        <ecNumber evidence="7">3.5.2.3</ecNumber>
    </recommendedName>
</protein>
<accession>A0A7C8HFV7</accession>
<evidence type="ECO:0000256" key="4">
    <source>
        <dbReference type="ARBA" id="ARBA00022801"/>
    </source>
</evidence>
<dbReference type="GO" id="GO:0004038">
    <property type="term" value="F:allantoinase activity"/>
    <property type="evidence" value="ECO:0007669"/>
    <property type="project" value="TreeGrafter"/>
</dbReference>
<dbReference type="GO" id="GO:0005737">
    <property type="term" value="C:cytoplasm"/>
    <property type="evidence" value="ECO:0007669"/>
    <property type="project" value="TreeGrafter"/>
</dbReference>
<keyword evidence="6 7" id="KW-0665">Pyrimidine biosynthesis</keyword>
<feature type="binding site" evidence="7">
    <location>
        <begin position="323"/>
        <end position="324"/>
    </location>
    <ligand>
        <name>substrate</name>
    </ligand>
</feature>
<dbReference type="InterPro" id="IPR011059">
    <property type="entry name" value="Metal-dep_hydrolase_composite"/>
</dbReference>
<name>A0A7C8HFV7_9FIRM</name>
<comment type="caution">
    <text evidence="10">The sequence shown here is derived from an EMBL/GenBank/DDBJ whole genome shotgun (WGS) entry which is preliminary data.</text>
</comment>
<dbReference type="InterPro" id="IPR032466">
    <property type="entry name" value="Metal_Hydrolase"/>
</dbReference>
<dbReference type="Gene3D" id="3.20.20.140">
    <property type="entry name" value="Metal-dependent hydrolases"/>
    <property type="match status" value="1"/>
</dbReference>
<evidence type="ECO:0000313" key="10">
    <source>
        <dbReference type="EMBL" id="KAE9636314.1"/>
    </source>
</evidence>
<dbReference type="SUPFAM" id="SSF51338">
    <property type="entry name" value="Composite domain of metallo-dependent hydrolases"/>
    <property type="match status" value="1"/>
</dbReference>
<keyword evidence="5 7" id="KW-0862">Zinc</keyword>
<feature type="active site" evidence="7">
    <location>
        <position position="305"/>
    </location>
</feature>
<feature type="binding site" evidence="7">
    <location>
        <position position="60"/>
    </location>
    <ligand>
        <name>Zn(2+)</name>
        <dbReference type="ChEBI" id="CHEBI:29105"/>
        <label>1</label>
    </ligand>
</feature>
<evidence type="ECO:0000256" key="3">
    <source>
        <dbReference type="ARBA" id="ARBA00022723"/>
    </source>
</evidence>
<organism evidence="10 11">
    <name type="scientific">Defluviitalea raffinosedens</name>
    <dbReference type="NCBI Taxonomy" id="1450156"/>
    <lineage>
        <taxon>Bacteria</taxon>
        <taxon>Bacillati</taxon>
        <taxon>Bacillota</taxon>
        <taxon>Clostridia</taxon>
        <taxon>Lachnospirales</taxon>
        <taxon>Defluviitaleaceae</taxon>
        <taxon>Defluviitalea</taxon>
    </lineage>
</organism>
<feature type="binding site" evidence="7">
    <location>
        <position position="305"/>
    </location>
    <ligand>
        <name>Zn(2+)</name>
        <dbReference type="ChEBI" id="CHEBI:29105"/>
        <label>1</label>
    </ligand>
</feature>
<dbReference type="GO" id="GO:0008270">
    <property type="term" value="F:zinc ion binding"/>
    <property type="evidence" value="ECO:0007669"/>
    <property type="project" value="UniProtKB-UniRule"/>
</dbReference>
<dbReference type="Pfam" id="PF12890">
    <property type="entry name" value="DHOase"/>
    <property type="match status" value="1"/>
</dbReference>
<feature type="binding site" evidence="7">
    <location>
        <position position="152"/>
    </location>
    <ligand>
        <name>Zn(2+)</name>
        <dbReference type="ChEBI" id="CHEBI:29105"/>
        <label>1</label>
    </ligand>
</feature>
<feature type="domain" description="Dihydroorotase catalytic" evidence="9">
    <location>
        <begin position="52"/>
        <end position="236"/>
    </location>
</feature>
<reference evidence="10 11" key="1">
    <citation type="submission" date="2019-12" db="EMBL/GenBank/DDBJ databases">
        <title>Defluviitalea raffinosedens, isolated from a biogas fermenter, genome sequencing and characterization.</title>
        <authorList>
            <person name="Rettenmaier R."/>
            <person name="Schneider M."/>
            <person name="Neuhaus K."/>
            <person name="Liebl W."/>
            <person name="Zverlov V."/>
        </authorList>
    </citation>
    <scope>NUCLEOTIDE SEQUENCE [LARGE SCALE GENOMIC DNA]</scope>
    <source>
        <strain evidence="10 11">249c-K6</strain>
    </source>
</reference>
<evidence type="ECO:0000256" key="2">
    <source>
        <dbReference type="ARBA" id="ARBA00010286"/>
    </source>
</evidence>
<dbReference type="UniPathway" id="UPA00070">
    <property type="reaction ID" value="UER00117"/>
</dbReference>
<sequence>MKILIQNGRILDPSSKTDGIKDILVENGIIAAVEENISASADQIIDAKGYWVAPGLIDVHVHLREPGYEYKETIKTGSRAAAKGGFTTICCMPNTNPVVDNEILVEYIKMKAEREAIVNVLPIGSITKGQKGEELANIGKMAEAGICAISEDGKTVMNAGLLKKAMKYASMFNLPVLSHCEDITLVGGGVMNAGEMSERLGMKGIGADAEEVIVARDIILARNTGVKLHICHISTAGSVQLVREAKLRGEYVSAEVCPHHFSLTDEAVEGYDANTKMNPPLRSAKDVKSLKEGLKDHTIDIIATDHAPHHIDEKNCEYDRAAFGIVGLETALPLSITHLVEENILTPLELIEKMSTNPAKLLGIDKGSLQVGKTADITIIDPDETYEIDVNSFASKSKNSPFHGYRVKGKVKYTIVGGKMVFNNGELI</sequence>
<dbReference type="NCBIfam" id="TIGR00857">
    <property type="entry name" value="pyrC_multi"/>
    <property type="match status" value="1"/>
</dbReference>
<comment type="catalytic activity">
    <reaction evidence="7">
        <text>(S)-dihydroorotate + H2O = N-carbamoyl-L-aspartate + H(+)</text>
        <dbReference type="Rhea" id="RHEA:24296"/>
        <dbReference type="ChEBI" id="CHEBI:15377"/>
        <dbReference type="ChEBI" id="CHEBI:15378"/>
        <dbReference type="ChEBI" id="CHEBI:30864"/>
        <dbReference type="ChEBI" id="CHEBI:32814"/>
        <dbReference type="EC" id="3.5.2.3"/>
    </reaction>
</comment>
<feature type="domain" description="Amidohydrolase 3" evidence="8">
    <location>
        <begin position="342"/>
        <end position="422"/>
    </location>
</feature>
<evidence type="ECO:0000313" key="11">
    <source>
        <dbReference type="Proteomes" id="UP000483018"/>
    </source>
</evidence>
<evidence type="ECO:0000256" key="7">
    <source>
        <dbReference type="HAMAP-Rule" id="MF_00220"/>
    </source>
</evidence>
<evidence type="ECO:0000256" key="5">
    <source>
        <dbReference type="ARBA" id="ARBA00022833"/>
    </source>
</evidence>
<evidence type="ECO:0000256" key="6">
    <source>
        <dbReference type="ARBA" id="ARBA00022975"/>
    </source>
</evidence>
<feature type="binding site" evidence="7">
    <location>
        <position position="278"/>
    </location>
    <ligand>
        <name>substrate</name>
    </ligand>
</feature>
<dbReference type="CDD" id="cd01317">
    <property type="entry name" value="DHOase_IIa"/>
    <property type="match status" value="1"/>
</dbReference>
<dbReference type="GO" id="GO:0004151">
    <property type="term" value="F:dihydroorotase activity"/>
    <property type="evidence" value="ECO:0007669"/>
    <property type="project" value="UniProtKB-UniRule"/>
</dbReference>
<gene>
    <name evidence="7" type="primary">pyrC</name>
    <name evidence="10" type="ORF">GND95_04125</name>
</gene>
<dbReference type="InterPro" id="IPR050138">
    <property type="entry name" value="DHOase/Allantoinase_Hydrolase"/>
</dbReference>
<dbReference type="SUPFAM" id="SSF51556">
    <property type="entry name" value="Metallo-dependent hydrolases"/>
    <property type="match status" value="1"/>
</dbReference>
<dbReference type="EC" id="3.5.2.3" evidence="7"/>
<feature type="binding site" evidence="7">
    <location>
        <position position="94"/>
    </location>
    <ligand>
        <name>substrate</name>
    </ligand>
</feature>
<comment type="similarity">
    <text evidence="2 7">Belongs to the metallo-dependent hydrolases superfamily. DHOase family. Class I DHOase subfamily.</text>
</comment>
<keyword evidence="11" id="KW-1185">Reference proteome</keyword>
<dbReference type="PROSITE" id="PS00483">
    <property type="entry name" value="DIHYDROOROTASE_2"/>
    <property type="match status" value="1"/>
</dbReference>
<dbReference type="PROSITE" id="PS00482">
    <property type="entry name" value="DIHYDROOROTASE_1"/>
    <property type="match status" value="1"/>
</dbReference>
<feature type="binding site" evidence="7">
    <location>
        <position position="309"/>
    </location>
    <ligand>
        <name>substrate</name>
    </ligand>
</feature>
<feature type="binding site" evidence="7">
    <location>
        <position position="232"/>
    </location>
    <ligand>
        <name>Zn(2+)</name>
        <dbReference type="ChEBI" id="CHEBI:29105"/>
        <label>2</label>
    </ligand>
</feature>
<dbReference type="PANTHER" id="PTHR43668">
    <property type="entry name" value="ALLANTOINASE"/>
    <property type="match status" value="1"/>
</dbReference>
<feature type="binding site" evidence="7">
    <location>
        <position position="62"/>
    </location>
    <ligand>
        <name>Zn(2+)</name>
        <dbReference type="ChEBI" id="CHEBI:29105"/>
        <label>1</label>
    </ligand>
</feature>
<dbReference type="Proteomes" id="UP000483018">
    <property type="component" value="Unassembled WGS sequence"/>
</dbReference>
<dbReference type="Gene3D" id="2.30.40.10">
    <property type="entry name" value="Urease, subunit C, domain 1"/>
    <property type="match status" value="1"/>
</dbReference>
<dbReference type="RefSeq" id="WP_158739565.1">
    <property type="nucleotide sequence ID" value="NZ_JAFBEP010000005.1"/>
</dbReference>
<evidence type="ECO:0000259" key="8">
    <source>
        <dbReference type="Pfam" id="PF07969"/>
    </source>
</evidence>
<dbReference type="GO" id="GO:0044205">
    <property type="term" value="P:'de novo' UMP biosynthetic process"/>
    <property type="evidence" value="ECO:0007669"/>
    <property type="project" value="UniProtKB-UniRule"/>
</dbReference>
<dbReference type="HAMAP" id="MF_00220_B">
    <property type="entry name" value="PyrC_classI_B"/>
    <property type="match status" value="1"/>
</dbReference>